<evidence type="ECO:0000313" key="3">
    <source>
        <dbReference type="Proteomes" id="UP001515100"/>
    </source>
</evidence>
<feature type="transmembrane region" description="Helical" evidence="1">
    <location>
        <begin position="330"/>
        <end position="352"/>
    </location>
</feature>
<keyword evidence="1" id="KW-1133">Transmembrane helix</keyword>
<dbReference type="EMBL" id="SDPP02000002">
    <property type="protein sequence ID" value="KAA1378748.1"/>
    <property type="molecule type" value="Genomic_DNA"/>
</dbReference>
<reference evidence="2" key="1">
    <citation type="submission" date="2019-09" db="EMBL/GenBank/DDBJ databases">
        <authorList>
            <person name="Li J."/>
        </authorList>
    </citation>
    <scope>NUCLEOTIDE SEQUENCE [LARGE SCALE GENOMIC DNA]</scope>
    <source>
        <strain evidence="2">NRBC 14897</strain>
    </source>
</reference>
<dbReference type="Proteomes" id="UP001515100">
    <property type="component" value="Unassembled WGS sequence"/>
</dbReference>
<feature type="transmembrane region" description="Helical" evidence="1">
    <location>
        <begin position="300"/>
        <end position="318"/>
    </location>
</feature>
<dbReference type="AlphaFoldDB" id="A0A641AN98"/>
<feature type="transmembrane region" description="Helical" evidence="1">
    <location>
        <begin position="80"/>
        <end position="104"/>
    </location>
</feature>
<keyword evidence="3" id="KW-1185">Reference proteome</keyword>
<dbReference type="RefSeq" id="WP_129182055.1">
    <property type="nucleotide sequence ID" value="NZ_JAGIOG010000001.1"/>
</dbReference>
<organism evidence="2 3">
    <name type="scientific">Aeromicrobium fastidiosum</name>
    <dbReference type="NCBI Taxonomy" id="52699"/>
    <lineage>
        <taxon>Bacteria</taxon>
        <taxon>Bacillati</taxon>
        <taxon>Actinomycetota</taxon>
        <taxon>Actinomycetes</taxon>
        <taxon>Propionibacteriales</taxon>
        <taxon>Nocardioidaceae</taxon>
        <taxon>Aeromicrobium</taxon>
    </lineage>
</organism>
<gene>
    <name evidence="2" type="ORF">ESP62_010475</name>
</gene>
<evidence type="ECO:0008006" key="4">
    <source>
        <dbReference type="Google" id="ProtNLM"/>
    </source>
</evidence>
<evidence type="ECO:0000256" key="1">
    <source>
        <dbReference type="SAM" id="Phobius"/>
    </source>
</evidence>
<keyword evidence="1" id="KW-0812">Transmembrane</keyword>
<comment type="caution">
    <text evidence="2">The sequence shown here is derived from an EMBL/GenBank/DDBJ whole genome shotgun (WGS) entry which is preliminary data.</text>
</comment>
<evidence type="ECO:0000313" key="2">
    <source>
        <dbReference type="EMBL" id="KAA1378748.1"/>
    </source>
</evidence>
<accession>A0A641AN98</accession>
<feature type="transmembrane region" description="Helical" evidence="1">
    <location>
        <begin position="51"/>
        <end position="68"/>
    </location>
</feature>
<proteinExistence type="predicted"/>
<feature type="transmembrane region" description="Helical" evidence="1">
    <location>
        <begin position="215"/>
        <end position="232"/>
    </location>
</feature>
<sequence length="384" mass="40376">MRKAVVDMRIAWSLQGAAAVVYLLSSIGSVLPLEDLESMRPLNGVFRSGNLALAVFFAAFGYLLAVRLRAARSISLVEMLVAWVRVVLPVVVAMLLVTVAVLAVTRYDDTDTASDEVTRTSLLHAWSFVQNQWILDHLLLVRSDVSSLWIVSLMVQYALVLGVVVALLGRRRWTGPTVAVLAAGCVVASIAWRAHVLSTEGWVQAALDSLGRCDAFAMGVLAACLVGVPAVGREVAGQIVGAATTILLAGLIATSFVDIDGIFTVVLPLGAALTALSLWASGADPDPRGLATQALLRPEVVATGGIAAPLLVWAPFVAATATRHEGTYPATMVAVLVAVASLAAAGATWWLLARGPGWLRQQWSARQADLTSADGDAISGDRPN</sequence>
<feature type="transmembrane region" description="Helical" evidence="1">
    <location>
        <begin position="176"/>
        <end position="195"/>
    </location>
</feature>
<feature type="transmembrane region" description="Helical" evidence="1">
    <location>
        <begin position="262"/>
        <end position="280"/>
    </location>
</feature>
<feature type="transmembrane region" description="Helical" evidence="1">
    <location>
        <begin position="148"/>
        <end position="169"/>
    </location>
</feature>
<feature type="transmembrane region" description="Helical" evidence="1">
    <location>
        <begin position="239"/>
        <end position="256"/>
    </location>
</feature>
<feature type="transmembrane region" description="Helical" evidence="1">
    <location>
        <begin position="12"/>
        <end position="31"/>
    </location>
</feature>
<name>A0A641AN98_9ACTN</name>
<protein>
    <recommendedName>
        <fullName evidence="4">Acyltransferase</fullName>
    </recommendedName>
</protein>
<keyword evidence="1" id="KW-0472">Membrane</keyword>